<organism evidence="4 5">
    <name type="scientific">Candidatus Terrybacteria bacterium CG10_big_fil_rev_8_21_14_0_10_41_10</name>
    <dbReference type="NCBI Taxonomy" id="1975026"/>
    <lineage>
        <taxon>Bacteria</taxon>
        <taxon>Candidatus Terryibacteriota</taxon>
    </lineage>
</organism>
<dbReference type="SUPFAM" id="SSF53335">
    <property type="entry name" value="S-adenosyl-L-methionine-dependent methyltransferases"/>
    <property type="match status" value="2"/>
</dbReference>
<keyword evidence="2" id="KW-0808">Transferase</keyword>
<name>A0A2M8LAX8_9BACT</name>
<dbReference type="InterPro" id="IPR012327">
    <property type="entry name" value="MeTrfase_D12"/>
</dbReference>
<dbReference type="Gene3D" id="3.40.50.150">
    <property type="entry name" value="Vaccinia Virus protein VP39"/>
    <property type="match status" value="2"/>
</dbReference>
<evidence type="ECO:0000256" key="2">
    <source>
        <dbReference type="ARBA" id="ARBA00022679"/>
    </source>
</evidence>
<evidence type="ECO:0000313" key="4">
    <source>
        <dbReference type="EMBL" id="PJE73787.1"/>
    </source>
</evidence>
<dbReference type="Proteomes" id="UP000230959">
    <property type="component" value="Unassembled WGS sequence"/>
</dbReference>
<comment type="caution">
    <text evidence="4">The sequence shown here is derived from an EMBL/GenBank/DDBJ whole genome shotgun (WGS) entry which is preliminary data.</text>
</comment>
<dbReference type="InterPro" id="IPR029063">
    <property type="entry name" value="SAM-dependent_MTases_sf"/>
</dbReference>
<dbReference type="GO" id="GO:1904047">
    <property type="term" value="F:S-adenosyl-L-methionine binding"/>
    <property type="evidence" value="ECO:0007669"/>
    <property type="project" value="TreeGrafter"/>
</dbReference>
<dbReference type="GO" id="GO:0032259">
    <property type="term" value="P:methylation"/>
    <property type="evidence" value="ECO:0007669"/>
    <property type="project" value="UniProtKB-KW"/>
</dbReference>
<evidence type="ECO:0000313" key="5">
    <source>
        <dbReference type="Proteomes" id="UP000230959"/>
    </source>
</evidence>
<proteinExistence type="predicted"/>
<protein>
    <submittedName>
        <fullName evidence="4">Uncharacterized protein</fullName>
    </submittedName>
</protein>
<dbReference type="GO" id="GO:0009307">
    <property type="term" value="P:DNA restriction-modification system"/>
    <property type="evidence" value="ECO:0007669"/>
    <property type="project" value="InterPro"/>
</dbReference>
<sequence>MVFAPATEGSGRGARCWSCSLHEPFVGGGAVFFDLLPKKADLSDLNRELITTYNVSKNEVDALIKSLKKHKYKKEYYLKIRAQDPKKLSEVEVASLFIYLNRTGLQKRPQKSESIDFVLTHPLYANIIKYSEGQIAEDLTNIHGIEEFANEMEKVARELYRVLKPGKFCAILIAFRYPVIIYLFAWR</sequence>
<evidence type="ECO:0000256" key="3">
    <source>
        <dbReference type="ARBA" id="ARBA00022691"/>
    </source>
</evidence>
<dbReference type="GO" id="GO:0043565">
    <property type="term" value="F:sequence-specific DNA binding"/>
    <property type="evidence" value="ECO:0007669"/>
    <property type="project" value="TreeGrafter"/>
</dbReference>
<accession>A0A2M8LAX8</accession>
<dbReference type="PANTHER" id="PTHR30481">
    <property type="entry name" value="DNA ADENINE METHYLASE"/>
    <property type="match status" value="1"/>
</dbReference>
<dbReference type="GO" id="GO:0006298">
    <property type="term" value="P:mismatch repair"/>
    <property type="evidence" value="ECO:0007669"/>
    <property type="project" value="TreeGrafter"/>
</dbReference>
<gene>
    <name evidence="4" type="ORF">COV02_00590</name>
</gene>
<dbReference type="Pfam" id="PF02086">
    <property type="entry name" value="MethyltransfD12"/>
    <property type="match status" value="1"/>
</dbReference>
<dbReference type="AlphaFoldDB" id="A0A2M8LAX8"/>
<dbReference type="PANTHER" id="PTHR30481:SF3">
    <property type="entry name" value="DNA ADENINE METHYLASE"/>
    <property type="match status" value="1"/>
</dbReference>
<keyword evidence="1" id="KW-0489">Methyltransferase</keyword>
<dbReference type="EMBL" id="PFER01000012">
    <property type="protein sequence ID" value="PJE73787.1"/>
    <property type="molecule type" value="Genomic_DNA"/>
</dbReference>
<dbReference type="GO" id="GO:0009007">
    <property type="term" value="F:site-specific DNA-methyltransferase (adenine-specific) activity"/>
    <property type="evidence" value="ECO:0007669"/>
    <property type="project" value="UniProtKB-EC"/>
</dbReference>
<reference evidence="5" key="1">
    <citation type="submission" date="2017-09" db="EMBL/GenBank/DDBJ databases">
        <title>Depth-based differentiation of microbial function through sediment-hosted aquifers and enrichment of novel symbionts in the deep terrestrial subsurface.</title>
        <authorList>
            <person name="Probst A.J."/>
            <person name="Ladd B."/>
            <person name="Jarett J.K."/>
            <person name="Geller-Mcgrath D.E."/>
            <person name="Sieber C.M.K."/>
            <person name="Emerson J.B."/>
            <person name="Anantharaman K."/>
            <person name="Thomas B.C."/>
            <person name="Malmstrom R."/>
            <person name="Stieglmeier M."/>
            <person name="Klingl A."/>
            <person name="Woyke T."/>
            <person name="Ryan C.M."/>
            <person name="Banfield J.F."/>
        </authorList>
    </citation>
    <scope>NUCLEOTIDE SEQUENCE [LARGE SCALE GENOMIC DNA]</scope>
</reference>
<keyword evidence="3" id="KW-0949">S-adenosyl-L-methionine</keyword>
<evidence type="ECO:0000256" key="1">
    <source>
        <dbReference type="ARBA" id="ARBA00022603"/>
    </source>
</evidence>